<dbReference type="EMBL" id="JAPQKR010000016">
    <property type="protein sequence ID" value="KAJ5190942.1"/>
    <property type="molecule type" value="Genomic_DNA"/>
</dbReference>
<dbReference type="Proteomes" id="UP001150904">
    <property type="component" value="Unassembled WGS sequence"/>
</dbReference>
<protein>
    <submittedName>
        <fullName evidence="1">Uncharacterized protein</fullName>
    </submittedName>
</protein>
<sequence length="403" mass="45088">MTASGTLGSLVEHLILPREELLSAQDCDDALNTIVGEGKCFSQKLIPVNGYVEARAHTTQYLENYRGSYNAVVSPFKTRSKWLKLILEEEGPLHRTAIKTALFDGLNRYLQSLLPYPNAWVWEGDDRGLEIAAINLGAITAPIRGSGGVRLTDPTELWAMRYLDSGCLYCADLIFGQLYMCDSTLTPDRIAIALRASFIFNDLQDVVSDLIHGEPGNIFWLLAANCTPVTASDVLSTVRADWLWLNQAPHDVVRRATCRMWLIGAAHALCNRRYRGYRYSQQLPQPSRDGCSDSPSRRRLWNWAIDSTNPDETNEKTTFKESLAEWLPEVKVLDDVRRAAMSDAELEKIYRHASDPIAGPIEEILAGIIWVLDVEGHAYDRLAFEADHCMSALTKVSIASVEV</sequence>
<reference evidence="1" key="1">
    <citation type="submission" date="2022-12" db="EMBL/GenBank/DDBJ databases">
        <authorList>
            <person name="Petersen C."/>
        </authorList>
    </citation>
    <scope>NUCLEOTIDE SEQUENCE</scope>
    <source>
        <strain evidence="1">IBT 15544</strain>
    </source>
</reference>
<proteinExistence type="predicted"/>
<name>A0A9W9M8F7_9EURO</name>
<gene>
    <name evidence="1" type="ORF">N7498_009927</name>
</gene>
<keyword evidence="2" id="KW-1185">Reference proteome</keyword>
<comment type="caution">
    <text evidence="1">The sequence shown here is derived from an EMBL/GenBank/DDBJ whole genome shotgun (WGS) entry which is preliminary data.</text>
</comment>
<dbReference type="GeneID" id="83184284"/>
<evidence type="ECO:0000313" key="2">
    <source>
        <dbReference type="Proteomes" id="UP001150904"/>
    </source>
</evidence>
<organism evidence="1 2">
    <name type="scientific">Penicillium cinerascens</name>
    <dbReference type="NCBI Taxonomy" id="70096"/>
    <lineage>
        <taxon>Eukaryota</taxon>
        <taxon>Fungi</taxon>
        <taxon>Dikarya</taxon>
        <taxon>Ascomycota</taxon>
        <taxon>Pezizomycotina</taxon>
        <taxon>Eurotiomycetes</taxon>
        <taxon>Eurotiomycetidae</taxon>
        <taxon>Eurotiales</taxon>
        <taxon>Aspergillaceae</taxon>
        <taxon>Penicillium</taxon>
    </lineage>
</organism>
<evidence type="ECO:0000313" key="1">
    <source>
        <dbReference type="EMBL" id="KAJ5190942.1"/>
    </source>
</evidence>
<dbReference type="AlphaFoldDB" id="A0A9W9M8F7"/>
<reference evidence="1" key="2">
    <citation type="journal article" date="2023" name="IMA Fungus">
        <title>Comparative genomic study of the Penicillium genus elucidates a diverse pangenome and 15 lateral gene transfer events.</title>
        <authorList>
            <person name="Petersen C."/>
            <person name="Sorensen T."/>
            <person name="Nielsen M.R."/>
            <person name="Sondergaard T.E."/>
            <person name="Sorensen J.L."/>
            <person name="Fitzpatrick D.A."/>
            <person name="Frisvad J.C."/>
            <person name="Nielsen K.L."/>
        </authorList>
    </citation>
    <scope>NUCLEOTIDE SEQUENCE</scope>
    <source>
        <strain evidence="1">IBT 15544</strain>
    </source>
</reference>
<dbReference type="RefSeq" id="XP_058303882.1">
    <property type="nucleotide sequence ID" value="XM_058456983.1"/>
</dbReference>
<accession>A0A9W9M8F7</accession>